<evidence type="ECO:0000313" key="6">
    <source>
        <dbReference type="Proteomes" id="UP000034855"/>
    </source>
</evidence>
<name>A0A0G0Q474_9BACT</name>
<keyword evidence="2" id="KW-0233">DNA recombination</keyword>
<dbReference type="NCBIfam" id="TIGR00613">
    <property type="entry name" value="reco"/>
    <property type="match status" value="1"/>
</dbReference>
<dbReference type="Pfam" id="PF02565">
    <property type="entry name" value="RecO_C"/>
    <property type="match status" value="1"/>
</dbReference>
<dbReference type="SUPFAM" id="SSF50249">
    <property type="entry name" value="Nucleic acid-binding proteins"/>
    <property type="match status" value="1"/>
</dbReference>
<evidence type="ECO:0000256" key="2">
    <source>
        <dbReference type="ARBA" id="ARBA00023172"/>
    </source>
</evidence>
<sequence>MLAIVLSRKNIKEFDQMISLYTRELGKVDVLAKGIKKITSKNSANLEILSLVEIEIASGKEVDHLTKVQPIKIFKEIYSDFDKIFIANYAVKLADTNLLTHQPDEKIFNLLLSFLEFLNSALKINSSNLATGFIFKLWHCLGFGLQEEKYQIWPMSSWQEINELNLTEENKKRAAEFACEYAQAHSGQKLAKFVMPC</sequence>
<dbReference type="STRING" id="1619037.UT67_C0003G0028"/>
<keyword evidence="3" id="KW-0234">DNA repair</keyword>
<evidence type="ECO:0000313" key="5">
    <source>
        <dbReference type="EMBL" id="KKR35154.1"/>
    </source>
</evidence>
<gene>
    <name evidence="5" type="ORF">UT67_C0003G0028</name>
</gene>
<dbReference type="GO" id="GO:0043590">
    <property type="term" value="C:bacterial nucleoid"/>
    <property type="evidence" value="ECO:0007669"/>
    <property type="project" value="TreeGrafter"/>
</dbReference>
<dbReference type="EMBL" id="LBXR01000003">
    <property type="protein sequence ID" value="KKR35154.1"/>
    <property type="molecule type" value="Genomic_DNA"/>
</dbReference>
<accession>A0A0G0Q474</accession>
<dbReference type="PANTHER" id="PTHR33991:SF1">
    <property type="entry name" value="DNA REPAIR PROTEIN RECO"/>
    <property type="match status" value="1"/>
</dbReference>
<dbReference type="InterPro" id="IPR012340">
    <property type="entry name" value="NA-bd_OB-fold"/>
</dbReference>
<keyword evidence="1" id="KW-0227">DNA damage</keyword>
<dbReference type="InterPro" id="IPR003717">
    <property type="entry name" value="RecO"/>
</dbReference>
<dbReference type="SUPFAM" id="SSF57863">
    <property type="entry name" value="ArfGap/RecO-like zinc finger"/>
    <property type="match status" value="1"/>
</dbReference>
<evidence type="ECO:0000256" key="1">
    <source>
        <dbReference type="ARBA" id="ARBA00022763"/>
    </source>
</evidence>
<proteinExistence type="predicted"/>
<dbReference type="Proteomes" id="UP000034855">
    <property type="component" value="Unassembled WGS sequence"/>
</dbReference>
<evidence type="ECO:0000259" key="4">
    <source>
        <dbReference type="Pfam" id="PF11967"/>
    </source>
</evidence>
<reference evidence="5 6" key="1">
    <citation type="journal article" date="2015" name="Nature">
        <title>rRNA introns, odd ribosomes, and small enigmatic genomes across a large radiation of phyla.</title>
        <authorList>
            <person name="Brown C.T."/>
            <person name="Hug L.A."/>
            <person name="Thomas B.C."/>
            <person name="Sharon I."/>
            <person name="Castelle C.J."/>
            <person name="Singh A."/>
            <person name="Wilkins M.J."/>
            <person name="Williams K.H."/>
            <person name="Banfield J.F."/>
        </authorList>
    </citation>
    <scope>NUCLEOTIDE SEQUENCE [LARGE SCALE GENOMIC DNA]</scope>
</reference>
<dbReference type="GO" id="GO:0006302">
    <property type="term" value="P:double-strand break repair"/>
    <property type="evidence" value="ECO:0007669"/>
    <property type="project" value="TreeGrafter"/>
</dbReference>
<evidence type="ECO:0000256" key="3">
    <source>
        <dbReference type="ARBA" id="ARBA00023204"/>
    </source>
</evidence>
<dbReference type="Gene3D" id="2.40.50.140">
    <property type="entry name" value="Nucleic acid-binding proteins"/>
    <property type="match status" value="1"/>
</dbReference>
<protein>
    <submittedName>
        <fullName evidence="5">Recombination and repair protein RecO protein</fullName>
    </submittedName>
</protein>
<dbReference type="AlphaFoldDB" id="A0A0G0Q474"/>
<dbReference type="PANTHER" id="PTHR33991">
    <property type="entry name" value="DNA REPAIR PROTEIN RECO"/>
    <property type="match status" value="1"/>
</dbReference>
<dbReference type="Pfam" id="PF11967">
    <property type="entry name" value="RecO_N"/>
    <property type="match status" value="1"/>
</dbReference>
<organism evidence="5 6">
    <name type="scientific">Candidatus Magasanikbacteria bacterium GW2011_GWA2_40_10</name>
    <dbReference type="NCBI Taxonomy" id="1619037"/>
    <lineage>
        <taxon>Bacteria</taxon>
        <taxon>Candidatus Magasanikiibacteriota</taxon>
    </lineage>
</organism>
<dbReference type="GO" id="GO:0006310">
    <property type="term" value="P:DNA recombination"/>
    <property type="evidence" value="ECO:0007669"/>
    <property type="project" value="UniProtKB-KW"/>
</dbReference>
<dbReference type="InterPro" id="IPR022572">
    <property type="entry name" value="DNA_rep/recomb_RecO_N"/>
</dbReference>
<dbReference type="InterPro" id="IPR037278">
    <property type="entry name" value="ARFGAP/RecO"/>
</dbReference>
<comment type="caution">
    <text evidence="5">The sequence shown here is derived from an EMBL/GenBank/DDBJ whole genome shotgun (WGS) entry which is preliminary data.</text>
</comment>
<feature type="domain" description="DNA replication/recombination mediator RecO N-terminal" evidence="4">
    <location>
        <begin position="3"/>
        <end position="74"/>
    </location>
</feature>